<evidence type="ECO:0000313" key="3">
    <source>
        <dbReference type="Proteomes" id="UP000006334"/>
    </source>
</evidence>
<dbReference type="RefSeq" id="WP_008846704.1">
    <property type="nucleotide sequence ID" value="NZ_BAEN01000076.1"/>
</dbReference>
<evidence type="ECO:0000313" key="2">
    <source>
        <dbReference type="EMBL" id="GAC16902.1"/>
    </source>
</evidence>
<sequence length="346" mass="37890">MAIDSQVKRTIGTTSLQVSKLGFGAATLGNLYHKISDEDAQEAVEKAVSVGINHFDTAPFYGFGLSERRVGDALREVDANSYVLSTKVGRLLTPCASASDKFGFCSPMPFDPVYDYSYDGVMRSFEHSIQRLGLSKIDIIYMHDIGEVTHGEQHPELFKIAMEGGYKAMDELRSQGLVSAIGLGVNEYQVCEQAMDHGRFDCFLLAGRYSLLEQEALRSFLPRCEKENVSIILGGPYNSGILATGVKNKDKIAHYNYAPAPQEIIERVSRIEQVCDEFGVPLASAALQFPLGHPAVVSVIPGLSSAKRVASTQDSMHMSIPDSLWTTLQEQQLLHPEAPLPTNADL</sequence>
<dbReference type="EMBL" id="BAEN01000076">
    <property type="protein sequence ID" value="GAC16902.1"/>
    <property type="molecule type" value="Genomic_DNA"/>
</dbReference>
<keyword evidence="3" id="KW-1185">Reference proteome</keyword>
<dbReference type="PANTHER" id="PTHR42686:SF1">
    <property type="entry name" value="GH17980P-RELATED"/>
    <property type="match status" value="1"/>
</dbReference>
<comment type="caution">
    <text evidence="2">The sequence shown here is derived from an EMBL/GenBank/DDBJ whole genome shotgun (WGS) entry which is preliminary data.</text>
</comment>
<dbReference type="OrthoDB" id="9772407at2"/>
<dbReference type="SUPFAM" id="SSF51430">
    <property type="entry name" value="NAD(P)-linked oxidoreductase"/>
    <property type="match status" value="1"/>
</dbReference>
<name>K6YFI0_9ALTE</name>
<dbReference type="EC" id="1.1.1.122" evidence="2"/>
<proteinExistence type="predicted"/>
<evidence type="ECO:0000259" key="1">
    <source>
        <dbReference type="Pfam" id="PF00248"/>
    </source>
</evidence>
<dbReference type="STRING" id="1127673.GLIP_4291"/>
<gene>
    <name evidence="2" type="ORF">GLIP_4291</name>
</gene>
<dbReference type="Proteomes" id="UP000006334">
    <property type="component" value="Unassembled WGS sequence"/>
</dbReference>
<dbReference type="InterPro" id="IPR036812">
    <property type="entry name" value="NAD(P)_OxRdtase_dom_sf"/>
</dbReference>
<dbReference type="Pfam" id="PF00248">
    <property type="entry name" value="Aldo_ket_red"/>
    <property type="match status" value="1"/>
</dbReference>
<dbReference type="Gene3D" id="3.20.20.100">
    <property type="entry name" value="NADP-dependent oxidoreductase domain"/>
    <property type="match status" value="1"/>
</dbReference>
<dbReference type="PANTHER" id="PTHR42686">
    <property type="entry name" value="GH17980P-RELATED"/>
    <property type="match status" value="1"/>
</dbReference>
<accession>K6YFI0</accession>
<dbReference type="InterPro" id="IPR020471">
    <property type="entry name" value="AKR"/>
</dbReference>
<dbReference type="GO" id="GO:0047834">
    <property type="term" value="F:D-threo-aldose 1-dehydrogenase activity"/>
    <property type="evidence" value="ECO:0007669"/>
    <property type="project" value="UniProtKB-EC"/>
</dbReference>
<feature type="domain" description="NADP-dependent oxidoreductase" evidence="1">
    <location>
        <begin position="20"/>
        <end position="330"/>
    </location>
</feature>
<dbReference type="InterPro" id="IPR023210">
    <property type="entry name" value="NADP_OxRdtase_dom"/>
</dbReference>
<dbReference type="AlphaFoldDB" id="K6YFI0"/>
<keyword evidence="2" id="KW-0560">Oxidoreductase</keyword>
<dbReference type="eggNOG" id="COG0667">
    <property type="taxonomic scope" value="Bacteria"/>
</dbReference>
<protein>
    <submittedName>
        <fullName evidence="2">D-threo-aldose 1-dehydrogenase</fullName>
        <ecNumber evidence="2">1.1.1.122</ecNumber>
    </submittedName>
</protein>
<reference evidence="2 3" key="1">
    <citation type="journal article" date="2017" name="Antonie Van Leeuwenhoek">
        <title>Rhizobium rhizosphaerae sp. nov., a novel species isolated from rice rhizosphere.</title>
        <authorList>
            <person name="Zhao J.J."/>
            <person name="Zhang J."/>
            <person name="Zhang R.J."/>
            <person name="Zhang C.W."/>
            <person name="Yin H.Q."/>
            <person name="Zhang X.X."/>
        </authorList>
    </citation>
    <scope>NUCLEOTIDE SEQUENCE [LARGE SCALE GENOMIC DNA]</scope>
    <source>
        <strain evidence="2 3">E3</strain>
    </source>
</reference>
<organism evidence="2 3">
    <name type="scientific">Aliiglaciecola lipolytica E3</name>
    <dbReference type="NCBI Taxonomy" id="1127673"/>
    <lineage>
        <taxon>Bacteria</taxon>
        <taxon>Pseudomonadati</taxon>
        <taxon>Pseudomonadota</taxon>
        <taxon>Gammaproteobacteria</taxon>
        <taxon>Alteromonadales</taxon>
        <taxon>Alteromonadaceae</taxon>
        <taxon>Aliiglaciecola</taxon>
    </lineage>
</organism>
<dbReference type="GO" id="GO:0005829">
    <property type="term" value="C:cytosol"/>
    <property type="evidence" value="ECO:0007669"/>
    <property type="project" value="TreeGrafter"/>
</dbReference>